<evidence type="ECO:0000313" key="13">
    <source>
        <dbReference type="EMBL" id="GAA5190708.1"/>
    </source>
</evidence>
<evidence type="ECO:0000256" key="9">
    <source>
        <dbReference type="ARBA" id="ARBA00048793"/>
    </source>
</evidence>
<dbReference type="InterPro" id="IPR013332">
    <property type="entry name" value="KPR_N"/>
</dbReference>
<comment type="function">
    <text evidence="10">Catalyzes the NADPH-dependent reduction of ketopantoate into pantoic acid.</text>
</comment>
<comment type="similarity">
    <text evidence="2 10">Belongs to the ketopantoate reductase family.</text>
</comment>
<dbReference type="InterPro" id="IPR013752">
    <property type="entry name" value="KPA_reductase"/>
</dbReference>
<dbReference type="Pfam" id="PF08546">
    <property type="entry name" value="ApbA_C"/>
    <property type="match status" value="1"/>
</dbReference>
<keyword evidence="5 10" id="KW-0566">Pantothenate biosynthesis</keyword>
<evidence type="ECO:0000256" key="10">
    <source>
        <dbReference type="RuleBase" id="RU362068"/>
    </source>
</evidence>
<dbReference type="InterPro" id="IPR003710">
    <property type="entry name" value="ApbA"/>
</dbReference>
<evidence type="ECO:0000256" key="6">
    <source>
        <dbReference type="ARBA" id="ARBA00022857"/>
    </source>
</evidence>
<proteinExistence type="inferred from homology"/>
<keyword evidence="14" id="KW-1185">Reference proteome</keyword>
<dbReference type="InterPro" id="IPR050838">
    <property type="entry name" value="Ketopantoate_reductase"/>
</dbReference>
<evidence type="ECO:0000256" key="5">
    <source>
        <dbReference type="ARBA" id="ARBA00022655"/>
    </source>
</evidence>
<evidence type="ECO:0000259" key="11">
    <source>
        <dbReference type="Pfam" id="PF02558"/>
    </source>
</evidence>
<evidence type="ECO:0000256" key="3">
    <source>
        <dbReference type="ARBA" id="ARBA00013014"/>
    </source>
</evidence>
<sequence length="315" mass="34431">MARPVGILGAGAIGQLLGLQLAHQQVPISLLRRPGSPSEQRRHTLENRLGQNHHARLNHHASDRPQPLQALLVATKAHQVEAALAPVLTWLPPGTPILLLHNGMGPQQRLCHRYPEHQWWWGTLSDGALMLAPERVKHSGNGVRIAGPAPRSHLPPVSTLSHQQAPKVLRRLGFTLSPEIATSLWQKLTVNAVINPLASRDAVPNGALLQPKYRAEIALLCRELAQLGQALGHPEPEEKIRQRVLAVAEATAANRCSTLQDRDAVRPDELAQISGYLLAEAQRLNLEMPSHSALYYQLHPAHASLCSEADEPALP</sequence>
<feature type="domain" description="Ketopantoate reductase C-terminal" evidence="12">
    <location>
        <begin position="180"/>
        <end position="299"/>
    </location>
</feature>
<evidence type="ECO:0000313" key="14">
    <source>
        <dbReference type="Proteomes" id="UP001501600"/>
    </source>
</evidence>
<accession>A0ABP9S2U8</accession>
<reference evidence="14" key="1">
    <citation type="journal article" date="2019" name="Int. J. Syst. Evol. Microbiol.">
        <title>The Global Catalogue of Microorganisms (GCM) 10K type strain sequencing project: providing services to taxonomists for standard genome sequencing and annotation.</title>
        <authorList>
            <consortium name="The Broad Institute Genomics Platform"/>
            <consortium name="The Broad Institute Genome Sequencing Center for Infectious Disease"/>
            <person name="Wu L."/>
            <person name="Ma J."/>
        </authorList>
    </citation>
    <scope>NUCLEOTIDE SEQUENCE [LARGE SCALE GENOMIC DNA]</scope>
    <source>
        <strain evidence="14">JCM 18720</strain>
    </source>
</reference>
<comment type="caution">
    <text evidence="13">The sequence shown here is derived from an EMBL/GenBank/DDBJ whole genome shotgun (WGS) entry which is preliminary data.</text>
</comment>
<name>A0ABP9S2U8_9GAMM</name>
<dbReference type="InterPro" id="IPR036291">
    <property type="entry name" value="NAD(P)-bd_dom_sf"/>
</dbReference>
<keyword evidence="6 10" id="KW-0521">NADP</keyword>
<dbReference type="PANTHER" id="PTHR43765">
    <property type="entry name" value="2-DEHYDROPANTOATE 2-REDUCTASE-RELATED"/>
    <property type="match status" value="1"/>
</dbReference>
<dbReference type="EMBL" id="BAABLF010000008">
    <property type="protein sequence ID" value="GAA5190708.1"/>
    <property type="molecule type" value="Genomic_DNA"/>
</dbReference>
<dbReference type="Proteomes" id="UP001501600">
    <property type="component" value="Unassembled WGS sequence"/>
</dbReference>
<comment type="catalytic activity">
    <reaction evidence="9 10">
        <text>(R)-pantoate + NADP(+) = 2-dehydropantoate + NADPH + H(+)</text>
        <dbReference type="Rhea" id="RHEA:16233"/>
        <dbReference type="ChEBI" id="CHEBI:11561"/>
        <dbReference type="ChEBI" id="CHEBI:15378"/>
        <dbReference type="ChEBI" id="CHEBI:15980"/>
        <dbReference type="ChEBI" id="CHEBI:57783"/>
        <dbReference type="ChEBI" id="CHEBI:58349"/>
        <dbReference type="EC" id="1.1.1.169"/>
    </reaction>
</comment>
<evidence type="ECO:0000256" key="4">
    <source>
        <dbReference type="ARBA" id="ARBA00019465"/>
    </source>
</evidence>
<dbReference type="PANTHER" id="PTHR43765:SF2">
    <property type="entry name" value="2-DEHYDROPANTOATE 2-REDUCTASE"/>
    <property type="match status" value="1"/>
</dbReference>
<protein>
    <recommendedName>
        <fullName evidence="4 10">2-dehydropantoate 2-reductase</fullName>
        <ecNumber evidence="3 10">1.1.1.169</ecNumber>
    </recommendedName>
    <alternativeName>
        <fullName evidence="8 10">Ketopantoate reductase</fullName>
    </alternativeName>
</protein>
<evidence type="ECO:0000256" key="2">
    <source>
        <dbReference type="ARBA" id="ARBA00007870"/>
    </source>
</evidence>
<dbReference type="Gene3D" id="1.10.1040.10">
    <property type="entry name" value="N-(1-d-carboxylethyl)-l-norvaline Dehydrogenase, domain 2"/>
    <property type="match status" value="1"/>
</dbReference>
<dbReference type="Pfam" id="PF02558">
    <property type="entry name" value="ApbA"/>
    <property type="match status" value="1"/>
</dbReference>
<organism evidence="13 14">
    <name type="scientific">Ferrimonas gelatinilytica</name>
    <dbReference type="NCBI Taxonomy" id="1255257"/>
    <lineage>
        <taxon>Bacteria</taxon>
        <taxon>Pseudomonadati</taxon>
        <taxon>Pseudomonadota</taxon>
        <taxon>Gammaproteobacteria</taxon>
        <taxon>Alteromonadales</taxon>
        <taxon>Ferrimonadaceae</taxon>
        <taxon>Ferrimonas</taxon>
    </lineage>
</organism>
<feature type="domain" description="Ketopantoate reductase N-terminal" evidence="11">
    <location>
        <begin position="5"/>
        <end position="148"/>
    </location>
</feature>
<gene>
    <name evidence="13" type="ORF">GCM10025772_16000</name>
</gene>
<comment type="pathway">
    <text evidence="1 10">Cofactor biosynthesis; (R)-pantothenate biosynthesis; (R)-pantoate from 3-methyl-2-oxobutanoate: step 2/2.</text>
</comment>
<dbReference type="InterPro" id="IPR008927">
    <property type="entry name" value="6-PGluconate_DH-like_C_sf"/>
</dbReference>
<dbReference type="InterPro" id="IPR013328">
    <property type="entry name" value="6PGD_dom2"/>
</dbReference>
<dbReference type="NCBIfam" id="TIGR00745">
    <property type="entry name" value="apbA_panE"/>
    <property type="match status" value="1"/>
</dbReference>
<keyword evidence="7 10" id="KW-0560">Oxidoreductase</keyword>
<evidence type="ECO:0000256" key="8">
    <source>
        <dbReference type="ARBA" id="ARBA00032024"/>
    </source>
</evidence>
<evidence type="ECO:0000256" key="7">
    <source>
        <dbReference type="ARBA" id="ARBA00023002"/>
    </source>
</evidence>
<dbReference type="EC" id="1.1.1.169" evidence="3 10"/>
<dbReference type="SUPFAM" id="SSF51735">
    <property type="entry name" value="NAD(P)-binding Rossmann-fold domains"/>
    <property type="match status" value="1"/>
</dbReference>
<evidence type="ECO:0000256" key="1">
    <source>
        <dbReference type="ARBA" id="ARBA00004994"/>
    </source>
</evidence>
<dbReference type="RefSeq" id="WP_345316528.1">
    <property type="nucleotide sequence ID" value="NZ_BAABLF010000008.1"/>
</dbReference>
<dbReference type="SUPFAM" id="SSF48179">
    <property type="entry name" value="6-phosphogluconate dehydrogenase C-terminal domain-like"/>
    <property type="match status" value="1"/>
</dbReference>
<evidence type="ECO:0000259" key="12">
    <source>
        <dbReference type="Pfam" id="PF08546"/>
    </source>
</evidence>
<dbReference type="Gene3D" id="3.40.50.720">
    <property type="entry name" value="NAD(P)-binding Rossmann-like Domain"/>
    <property type="match status" value="1"/>
</dbReference>